<evidence type="ECO:0000256" key="3">
    <source>
        <dbReference type="ARBA" id="ARBA00022840"/>
    </source>
</evidence>
<evidence type="ECO:0000256" key="6">
    <source>
        <dbReference type="PROSITE-ProRule" id="PRU10141"/>
    </source>
</evidence>
<dbReference type="Pfam" id="PF00069">
    <property type="entry name" value="Pkinase"/>
    <property type="match status" value="1"/>
</dbReference>
<evidence type="ECO:0000256" key="1">
    <source>
        <dbReference type="ARBA" id="ARBA00022737"/>
    </source>
</evidence>
<keyword evidence="9" id="KW-0808">Transferase</keyword>
<dbReference type="InterPro" id="IPR011009">
    <property type="entry name" value="Kinase-like_dom_sf"/>
</dbReference>
<feature type="repeat" description="ANK" evidence="5">
    <location>
        <begin position="1543"/>
        <end position="1575"/>
    </location>
</feature>
<dbReference type="PRINTS" id="PR01415">
    <property type="entry name" value="ANKYRIN"/>
</dbReference>
<feature type="compositionally biased region" description="Polar residues" evidence="7">
    <location>
        <begin position="1420"/>
        <end position="1443"/>
    </location>
</feature>
<dbReference type="InterPro" id="IPR017441">
    <property type="entry name" value="Protein_kinase_ATP_BS"/>
</dbReference>
<keyword evidence="9" id="KW-0418">Kinase</keyword>
<feature type="repeat" description="ANK" evidence="5">
    <location>
        <begin position="1576"/>
        <end position="1609"/>
    </location>
</feature>
<keyword evidence="3 6" id="KW-0067">ATP-binding</keyword>
<dbReference type="PROSITE" id="PS50297">
    <property type="entry name" value="ANK_REP_REGION"/>
    <property type="match status" value="5"/>
</dbReference>
<evidence type="ECO:0000256" key="4">
    <source>
        <dbReference type="ARBA" id="ARBA00023043"/>
    </source>
</evidence>
<feature type="repeat" description="ANK" evidence="5">
    <location>
        <begin position="1509"/>
        <end position="1541"/>
    </location>
</feature>
<dbReference type="PANTHER" id="PTHR24198:SF165">
    <property type="entry name" value="ANKYRIN REPEAT-CONTAINING PROTEIN-RELATED"/>
    <property type="match status" value="1"/>
</dbReference>
<dbReference type="PROSITE" id="PS50011">
    <property type="entry name" value="PROTEIN_KINASE_DOM"/>
    <property type="match status" value="1"/>
</dbReference>
<evidence type="ECO:0000256" key="5">
    <source>
        <dbReference type="PROSITE-ProRule" id="PRU00023"/>
    </source>
</evidence>
<protein>
    <submittedName>
        <fullName evidence="9">Putative serine threonine protein kinase</fullName>
    </submittedName>
</protein>
<dbReference type="PROSITE" id="PS00107">
    <property type="entry name" value="PROTEIN_KINASE_ATP"/>
    <property type="match status" value="1"/>
</dbReference>
<dbReference type="OMA" id="RRHENIC"/>
<dbReference type="Gene3D" id="1.10.510.10">
    <property type="entry name" value="Transferase(Phosphotransferase) domain 1"/>
    <property type="match status" value="1"/>
</dbReference>
<feature type="compositionally biased region" description="Polar residues" evidence="7">
    <location>
        <begin position="30"/>
        <end position="42"/>
    </location>
</feature>
<evidence type="ECO:0000256" key="7">
    <source>
        <dbReference type="SAM" id="MobiDB-lite"/>
    </source>
</evidence>
<dbReference type="SUPFAM" id="SSF48403">
    <property type="entry name" value="Ankyrin repeat"/>
    <property type="match status" value="2"/>
</dbReference>
<dbReference type="Pfam" id="PF00023">
    <property type="entry name" value="Ank"/>
    <property type="match status" value="2"/>
</dbReference>
<feature type="domain" description="Protein kinase" evidence="8">
    <location>
        <begin position="78"/>
        <end position="384"/>
    </location>
</feature>
<dbReference type="InterPro" id="IPR008271">
    <property type="entry name" value="Ser/Thr_kinase_AS"/>
</dbReference>
<keyword evidence="2 6" id="KW-0547">Nucleotide-binding</keyword>
<dbReference type="OrthoDB" id="4062651at2759"/>
<dbReference type="SMART" id="SM00220">
    <property type="entry name" value="S_TKc"/>
    <property type="match status" value="1"/>
</dbReference>
<evidence type="ECO:0000313" key="10">
    <source>
        <dbReference type="Proteomes" id="UP000054516"/>
    </source>
</evidence>
<dbReference type="STRING" id="77044.A0A1W2TH99"/>
<feature type="compositionally biased region" description="Polar residues" evidence="7">
    <location>
        <begin position="1"/>
        <end position="22"/>
    </location>
</feature>
<dbReference type="PROSITE" id="PS00108">
    <property type="entry name" value="PROTEIN_KINASE_ST"/>
    <property type="match status" value="1"/>
</dbReference>
<dbReference type="PROSITE" id="PS50088">
    <property type="entry name" value="ANK_REPEAT"/>
    <property type="match status" value="6"/>
</dbReference>
<organism evidence="9">
    <name type="scientific">Rosellinia necatrix</name>
    <name type="common">White root-rot fungus</name>
    <dbReference type="NCBI Taxonomy" id="77044"/>
    <lineage>
        <taxon>Eukaryota</taxon>
        <taxon>Fungi</taxon>
        <taxon>Dikarya</taxon>
        <taxon>Ascomycota</taxon>
        <taxon>Pezizomycotina</taxon>
        <taxon>Sordariomycetes</taxon>
        <taxon>Xylariomycetidae</taxon>
        <taxon>Xylariales</taxon>
        <taxon>Xylariaceae</taxon>
        <taxon>Rosellinia</taxon>
    </lineage>
</organism>
<evidence type="ECO:0000313" key="9">
    <source>
        <dbReference type="EMBL" id="GAP87498.2"/>
    </source>
</evidence>
<accession>A0A1W2TH99</accession>
<dbReference type="Pfam" id="PF12796">
    <property type="entry name" value="Ank_2"/>
    <property type="match status" value="3"/>
</dbReference>
<dbReference type="Gene3D" id="1.25.40.20">
    <property type="entry name" value="Ankyrin repeat-containing domain"/>
    <property type="match status" value="3"/>
</dbReference>
<dbReference type="InterPro" id="IPR002110">
    <property type="entry name" value="Ankyrin_rpt"/>
</dbReference>
<dbReference type="Proteomes" id="UP000054516">
    <property type="component" value="Unassembled WGS sequence"/>
</dbReference>
<reference evidence="9" key="1">
    <citation type="submission" date="2016-03" db="EMBL/GenBank/DDBJ databases">
        <title>Draft genome sequence of Rosellinia necatrix.</title>
        <authorList>
            <person name="Kanematsu S."/>
        </authorList>
    </citation>
    <scope>NUCLEOTIDE SEQUENCE [LARGE SCALE GENOMIC DNA]</scope>
    <source>
        <strain evidence="9">W97</strain>
    </source>
</reference>
<dbReference type="EMBL" id="DF977471">
    <property type="protein sequence ID" value="GAP87498.2"/>
    <property type="molecule type" value="Genomic_DNA"/>
</dbReference>
<keyword evidence="1" id="KW-0677">Repeat</keyword>
<keyword evidence="4 5" id="KW-0040">ANK repeat</keyword>
<evidence type="ECO:0000259" key="8">
    <source>
        <dbReference type="PROSITE" id="PS50011"/>
    </source>
</evidence>
<feature type="binding site" evidence="6">
    <location>
        <position position="114"/>
    </location>
    <ligand>
        <name>ATP</name>
        <dbReference type="ChEBI" id="CHEBI:30616"/>
    </ligand>
</feature>
<feature type="repeat" description="ANK" evidence="5">
    <location>
        <begin position="954"/>
        <end position="987"/>
    </location>
</feature>
<dbReference type="SMART" id="SM00248">
    <property type="entry name" value="ANK"/>
    <property type="match status" value="11"/>
</dbReference>
<dbReference type="PANTHER" id="PTHR24198">
    <property type="entry name" value="ANKYRIN REPEAT AND PROTEIN KINASE DOMAIN-CONTAINING PROTEIN"/>
    <property type="match status" value="1"/>
</dbReference>
<dbReference type="SUPFAM" id="SSF56112">
    <property type="entry name" value="Protein kinase-like (PK-like)"/>
    <property type="match status" value="1"/>
</dbReference>
<dbReference type="CDD" id="cd00180">
    <property type="entry name" value="PKc"/>
    <property type="match status" value="1"/>
</dbReference>
<dbReference type="InterPro" id="IPR000719">
    <property type="entry name" value="Prot_kinase_dom"/>
</dbReference>
<feature type="repeat" description="ANK" evidence="5">
    <location>
        <begin position="1112"/>
        <end position="1144"/>
    </location>
</feature>
<keyword evidence="10" id="KW-1185">Reference proteome</keyword>
<feature type="region of interest" description="Disordered" evidence="7">
    <location>
        <begin position="1"/>
        <end position="46"/>
    </location>
</feature>
<dbReference type="GO" id="GO:0004672">
    <property type="term" value="F:protein kinase activity"/>
    <property type="evidence" value="ECO:0007669"/>
    <property type="project" value="InterPro"/>
</dbReference>
<proteinExistence type="predicted"/>
<evidence type="ECO:0000256" key="2">
    <source>
        <dbReference type="ARBA" id="ARBA00022741"/>
    </source>
</evidence>
<dbReference type="InterPro" id="IPR036770">
    <property type="entry name" value="Ankyrin_rpt-contain_sf"/>
</dbReference>
<gene>
    <name evidence="9" type="ORF">SAMD00023353_2600510</name>
</gene>
<dbReference type="GO" id="GO:0005524">
    <property type="term" value="F:ATP binding"/>
    <property type="evidence" value="ECO:0007669"/>
    <property type="project" value="UniProtKB-UniRule"/>
</dbReference>
<feature type="repeat" description="ANK" evidence="5">
    <location>
        <begin position="1671"/>
        <end position="1703"/>
    </location>
</feature>
<sequence length="1761" mass="194443">MFSSSSIQRSGRLWSTTSSAPIRSTEDQPTDPSKSNPQNHSTDPLEGADFMSVLDASTRYSVPSIQLRKPGLADPDLERQTIVLGSGLTSKVVQYAIADEDPVRVTSDKVVALKTFTRTSPSRMARQTVYESIIREIEVLCHPLLAGHPNIVQLRFIGWKTGEPFPALAMEQGSHGSLDYLIRSSWSGLNDMQVHQVRRHITIDIAMGLRAIHKAGFIHGDLKPENILVMKHPNENRRVVVKLTDFGGSSLIPGEEGGRPVHYTPLWCAPEVINKDLDVDWERADVYSYGLVVGSLWASDRSSGGFGAGRLDAPSSCFLVSYVLSSMTEEEQVDMLWSMKSETDESSGNSVIYLLRAKLQNTILYENDRVLVLEILASILRAYFWLRPCTEDLVHGLQALAMSAGRDIREEINNAPSESAKATHAPKMPTKSQGPFAWDRSRDYFSIIVEQSAIALEDMTATDKDLSSNIDLPDAPPEGIRPMEYLGHIMGIYQQILLGKQRNKSTLEQNTYLADKARIARIAWFIAVSSMAEPRSTTNLERFTSMMYTSAIAGNSAAMCVGTLLLHQTEMESRYPIRCFLALLALSQSNHAAQILHSRWPGHYNAVQRLIKSKPLAFERSKSNIAGESKPYLFETVASYADEEISEILPSFRQALDMGLLKEVREVLEGGDTPQGFEEPMPALLHGLSNLPDTEAAAIASTAYERGGKLTFLSITESSIAAAGVLKYGRFDDESLVPDVLSPLSAAIRRGKSQLALAILSLHIEHEDEPIVNFDESLMLSCLFLQHDIAELLLNILQDNPDMCQNSQRLQHDSEAFLSDLLVEIMSPARSYTREVERRLLHGIGYTAAYENTFRVLLENGANPTRGYMNSSPFMNSLRWDDLTSLKLIIESLEKRGADVLFHLKDPGNLRQEPDADGDVTALFVCIEFGSMQTFDYILQRFPSVALDYASDSSGMTLLHEACSKDDGTPFVEALLRCGADIFSRNKWGQSPIYGALLRGQLATAEVISRHCAAEQLKELLGRDPESGWSVFFQLLAMWRRSRSLGLIESFRWLSEKGGFHPFGPAGVPAWYPILESPRPFAGVEQRLDVALLSLILGMDGFDNKRNTEKWQGVTVLHRAVGNGHIEVVKMLLDNGFDPNIRMDYVDEASKKLPSHMADSKKVSITGLDLVCFALSGLNIPDEFARGSFIEVQKWTEDLENIRRLLLESGGKGSIYDDFKQRIYSSDQALGLPRGAGNVLFRGGEAMTGTWPQTFTEMPKFPTPKTDKQMVVDRHMESELISNAMRSELHERHKNRHRELEKEATPKDYVESLKLRATLRRYEWRLPPGWNCLRLVVNESKAGGYSAWYMNHITGELTPVRPKLFRGEQKVGSGHGKGKAIEQDIYGATPIVTPQLLPAEPDISTLSLQGPVSLSDPGPSGSTSPKVELPSNQLGDSDQNAAESKSGGRDGLVAVNYEGGILQFPRDMTRLRFPGGDTLLHLAAGIGKLEYLSQLLEAQSIPVDSPRQDGHTPSQVAVDSGEPDALALLLAYGADPNRTYPDRGYQMIHHSVLQGRADTTNVLVQGGAHVDAMNAEGHTPLHYCVAVGNKTECLEVLIEAGADVNMVGSEGSVLKAAVVFGREASVAMLLNAGARVDAEENLLHLAARGSSTAIVEGLLDQGLAIDGRADGGQTPIIEAIVHEQPEISRLLRERGADMSVVDEFRFFIRRCDDGKVERLARNVGRGNDLSAQSLNDSLQADDRGWEDWQPLDVEVDKAVQQ</sequence>
<name>A0A1W2TH99_ROSNE</name>
<feature type="region of interest" description="Disordered" evidence="7">
    <location>
        <begin position="1407"/>
        <end position="1450"/>
    </location>
</feature>